<name>A0A3S3U055_9FLAO</name>
<feature type="transmembrane region" description="Helical" evidence="5">
    <location>
        <begin position="394"/>
        <end position="413"/>
    </location>
</feature>
<evidence type="ECO:0000256" key="5">
    <source>
        <dbReference type="SAM" id="Phobius"/>
    </source>
</evidence>
<dbReference type="PANTHER" id="PTHR37422">
    <property type="entry name" value="TEICHURONIC ACID BIOSYNTHESIS PROTEIN TUAE"/>
    <property type="match status" value="1"/>
</dbReference>
<accession>A0A3S3U055</accession>
<evidence type="ECO:0000256" key="1">
    <source>
        <dbReference type="ARBA" id="ARBA00004141"/>
    </source>
</evidence>
<evidence type="ECO:0000256" key="4">
    <source>
        <dbReference type="ARBA" id="ARBA00023136"/>
    </source>
</evidence>
<keyword evidence="4 5" id="KW-0472">Membrane</keyword>
<feature type="transmembrane region" description="Helical" evidence="5">
    <location>
        <begin position="123"/>
        <end position="144"/>
    </location>
</feature>
<keyword evidence="2 5" id="KW-0812">Transmembrane</keyword>
<dbReference type="Proteomes" id="UP000287527">
    <property type="component" value="Unassembled WGS sequence"/>
</dbReference>
<evidence type="ECO:0000313" key="8">
    <source>
        <dbReference type="Proteomes" id="UP000287527"/>
    </source>
</evidence>
<keyword evidence="8" id="KW-1185">Reference proteome</keyword>
<comment type="caution">
    <text evidence="7">The sequence shown here is derived from an EMBL/GenBank/DDBJ whole genome shotgun (WGS) entry which is preliminary data.</text>
</comment>
<comment type="subcellular location">
    <subcellularLocation>
        <location evidence="1">Membrane</location>
        <topology evidence="1">Multi-pass membrane protein</topology>
    </subcellularLocation>
</comment>
<feature type="domain" description="O-antigen ligase-related" evidence="6">
    <location>
        <begin position="194"/>
        <end position="377"/>
    </location>
</feature>
<feature type="transmembrane region" description="Helical" evidence="5">
    <location>
        <begin position="195"/>
        <end position="222"/>
    </location>
</feature>
<dbReference type="EMBL" id="SBII01000007">
    <property type="protein sequence ID" value="RWX00054.1"/>
    <property type="molecule type" value="Genomic_DNA"/>
</dbReference>
<evidence type="ECO:0000313" key="7">
    <source>
        <dbReference type="EMBL" id="RWX00054.1"/>
    </source>
</evidence>
<evidence type="ECO:0000259" key="6">
    <source>
        <dbReference type="Pfam" id="PF04932"/>
    </source>
</evidence>
<protein>
    <recommendedName>
        <fullName evidence="6">O-antigen ligase-related domain-containing protein</fullName>
    </recommendedName>
</protein>
<feature type="transmembrane region" description="Helical" evidence="5">
    <location>
        <begin position="93"/>
        <end position="111"/>
    </location>
</feature>
<gene>
    <name evidence="7" type="ORF">EPI11_10955</name>
</gene>
<sequence length="441" mass="49985">MGTTYDFSRNAMLKKIGLSLGKKPLVFFISAVLVTLPLGYATNSVALILFVLYSILSAKKDNMSFNFALLLPLLLYGLMAISLVWSIDSKETLKALGKEAALLFIPLAFCFNKHFIKMGLNAILKNYSVGMCLFGFYYIGRAIIRYSETNNPDVFFYHELATPAVNAIYLSALFSIPLFYFLAVKRKAFWDFATIAYLLVFIFLLSSKTVIIIDVLLIVIYLLFYSPMPKKAKMVSGAVLVVLIAVLGYFGKIKERLVVEYEPNITTVVKKTDEGVINNLSIKDAWSKPEFSENDYFNGTAFRVYQVRIFKEMLTEDPMIFTGYGLNASLKKIQEKGIENGVYQGDGLNKGYNTQNFHNQYIETFADLGVFGFLLLIVLLLLNFKNAIKGKDFVHIAFAILMIALLLTESFLWRQRGIVFFTMFYCLFNALVPKISEKEKI</sequence>
<dbReference type="InterPro" id="IPR051533">
    <property type="entry name" value="WaaL-like"/>
</dbReference>
<dbReference type="OrthoDB" id="1093278at2"/>
<keyword evidence="3 5" id="KW-1133">Transmembrane helix</keyword>
<feature type="transmembrane region" description="Helical" evidence="5">
    <location>
        <begin position="365"/>
        <end position="382"/>
    </location>
</feature>
<dbReference type="GO" id="GO:0016020">
    <property type="term" value="C:membrane"/>
    <property type="evidence" value="ECO:0007669"/>
    <property type="project" value="UniProtKB-SubCell"/>
</dbReference>
<feature type="transmembrane region" description="Helical" evidence="5">
    <location>
        <begin position="234"/>
        <end position="251"/>
    </location>
</feature>
<dbReference type="AlphaFoldDB" id="A0A3S3U055"/>
<dbReference type="PANTHER" id="PTHR37422:SF17">
    <property type="entry name" value="O-ANTIGEN LIGASE"/>
    <property type="match status" value="1"/>
</dbReference>
<reference evidence="7 8" key="1">
    <citation type="submission" date="2019-01" db="EMBL/GenBank/DDBJ databases">
        <title>Flavobacterium sp. nov.,isolated from freshwater.</title>
        <authorList>
            <person name="Zhang R."/>
            <person name="Du Z.-J."/>
        </authorList>
    </citation>
    <scope>NUCLEOTIDE SEQUENCE [LARGE SCALE GENOMIC DNA]</scope>
    <source>
        <strain evidence="7 8">1E403</strain>
    </source>
</reference>
<organism evidence="7 8">
    <name type="scientific">Flavobacterium cerinum</name>
    <dbReference type="NCBI Taxonomy" id="2502784"/>
    <lineage>
        <taxon>Bacteria</taxon>
        <taxon>Pseudomonadati</taxon>
        <taxon>Bacteroidota</taxon>
        <taxon>Flavobacteriia</taxon>
        <taxon>Flavobacteriales</taxon>
        <taxon>Flavobacteriaceae</taxon>
        <taxon>Flavobacterium</taxon>
    </lineage>
</organism>
<proteinExistence type="predicted"/>
<evidence type="ECO:0000256" key="2">
    <source>
        <dbReference type="ARBA" id="ARBA00022692"/>
    </source>
</evidence>
<evidence type="ECO:0000256" key="3">
    <source>
        <dbReference type="ARBA" id="ARBA00022989"/>
    </source>
</evidence>
<feature type="transmembrane region" description="Helical" evidence="5">
    <location>
        <begin position="25"/>
        <end position="53"/>
    </location>
</feature>
<dbReference type="Pfam" id="PF04932">
    <property type="entry name" value="Wzy_C"/>
    <property type="match status" value="1"/>
</dbReference>
<feature type="transmembrane region" description="Helical" evidence="5">
    <location>
        <begin position="65"/>
        <end position="87"/>
    </location>
</feature>
<dbReference type="InterPro" id="IPR007016">
    <property type="entry name" value="O-antigen_ligase-rel_domated"/>
</dbReference>
<dbReference type="RefSeq" id="WP_128390011.1">
    <property type="nucleotide sequence ID" value="NZ_SBII01000007.1"/>
</dbReference>
<feature type="transmembrane region" description="Helical" evidence="5">
    <location>
        <begin position="164"/>
        <end position="183"/>
    </location>
</feature>